<evidence type="ECO:0008006" key="3">
    <source>
        <dbReference type="Google" id="ProtNLM"/>
    </source>
</evidence>
<protein>
    <recommendedName>
        <fullName evidence="3">BTB domain-containing protein</fullName>
    </recommendedName>
</protein>
<proteinExistence type="predicted"/>
<dbReference type="VEuPathDB" id="FungiDB:SCHCODRAFT_02221977"/>
<keyword evidence="2" id="KW-1185">Reference proteome</keyword>
<dbReference type="Proteomes" id="UP000007431">
    <property type="component" value="Unassembled WGS sequence"/>
</dbReference>
<evidence type="ECO:0000313" key="1">
    <source>
        <dbReference type="EMBL" id="EFI97758.1"/>
    </source>
</evidence>
<organism evidence="2">
    <name type="scientific">Schizophyllum commune (strain H4-8 / FGSC 9210)</name>
    <name type="common">Split gill fungus</name>
    <dbReference type="NCBI Taxonomy" id="578458"/>
    <lineage>
        <taxon>Eukaryota</taxon>
        <taxon>Fungi</taxon>
        <taxon>Dikarya</taxon>
        <taxon>Basidiomycota</taxon>
        <taxon>Agaricomycotina</taxon>
        <taxon>Agaricomycetes</taxon>
        <taxon>Agaricomycetidae</taxon>
        <taxon>Agaricales</taxon>
        <taxon>Schizophyllaceae</taxon>
        <taxon>Schizophyllum</taxon>
    </lineage>
</organism>
<sequence length="292" mass="32839">MARPHIVATLSLDHDLCKLRCTSLQKPKADTGFADQDEVYKLIYYSGIARPSLSFPAIHDYILPAMADFERRAGTADPWFPDRRLILAAGSELFRVHLSVLLPRIAIPKLLRSAQRDAVLEAAYEGNVALRLNDDPQDLRHYLLAVYNEGYVPFSPPRRQLWFEKVAGVLRIAHKYRDQELRQRALLIFCEALAFAVTPDGVGFSVCAENSDLIEDRDLEAACVLAHEVGAFWLLPPIYLRILGNSARFEQVEHHGRARKLQPRSPGAYLDSVLNVMTGAREAFAFTSPNIS</sequence>
<evidence type="ECO:0000313" key="2">
    <source>
        <dbReference type="Proteomes" id="UP000007431"/>
    </source>
</evidence>
<gene>
    <name evidence="1" type="ORF">SCHCODRAFT_107942</name>
</gene>
<accession>D8Q0K0</accession>
<dbReference type="HOGENOM" id="CLU_953614_0_0_1"/>
<reference evidence="1 2" key="1">
    <citation type="journal article" date="2010" name="Nat. Biotechnol.">
        <title>Genome sequence of the model mushroom Schizophyllum commune.</title>
        <authorList>
            <person name="Ohm R.A."/>
            <person name="de Jong J.F."/>
            <person name="Lugones L.G."/>
            <person name="Aerts A."/>
            <person name="Kothe E."/>
            <person name="Stajich J.E."/>
            <person name="de Vries R.P."/>
            <person name="Record E."/>
            <person name="Levasseur A."/>
            <person name="Baker S.E."/>
            <person name="Bartholomew K.A."/>
            <person name="Coutinho P.M."/>
            <person name="Erdmann S."/>
            <person name="Fowler T.J."/>
            <person name="Gathman A.C."/>
            <person name="Lombard V."/>
            <person name="Henrissat B."/>
            <person name="Knabe N."/>
            <person name="Kuees U."/>
            <person name="Lilly W.W."/>
            <person name="Lindquist E."/>
            <person name="Lucas S."/>
            <person name="Magnuson J.K."/>
            <person name="Piumi F."/>
            <person name="Raudaskoski M."/>
            <person name="Salamov A."/>
            <person name="Schmutz J."/>
            <person name="Schwarze F.W.M.R."/>
            <person name="vanKuyk P.A."/>
            <person name="Horton J.S."/>
            <person name="Grigoriev I.V."/>
            <person name="Woesten H.A.B."/>
        </authorList>
    </citation>
    <scope>NUCLEOTIDE SEQUENCE [LARGE SCALE GENOMIC DNA]</scope>
    <source>
        <strain evidence="2">H4-8 / FGSC 9210</strain>
    </source>
</reference>
<dbReference type="EMBL" id="GL377305">
    <property type="protein sequence ID" value="EFI97758.1"/>
    <property type="molecule type" value="Genomic_DNA"/>
</dbReference>
<dbReference type="InParanoid" id="D8Q0K0"/>
<feature type="non-terminal residue" evidence="1">
    <location>
        <position position="292"/>
    </location>
</feature>
<name>D8Q0K0_SCHCM</name>
<dbReference type="AlphaFoldDB" id="D8Q0K0"/>